<feature type="non-terminal residue" evidence="2">
    <location>
        <position position="1"/>
    </location>
</feature>
<evidence type="ECO:0000313" key="2">
    <source>
        <dbReference type="EMBL" id="KAG8455518.1"/>
    </source>
</evidence>
<comment type="caution">
    <text evidence="2">The sequence shown here is derived from an EMBL/GenBank/DDBJ whole genome shotgun (WGS) entry which is preliminary data.</text>
</comment>
<dbReference type="EMBL" id="JAACNH010000001">
    <property type="protein sequence ID" value="KAG8455518.1"/>
    <property type="molecule type" value="Genomic_DNA"/>
</dbReference>
<dbReference type="Pfam" id="PF07654">
    <property type="entry name" value="C1-set"/>
    <property type="match status" value="1"/>
</dbReference>
<name>A0A8T2KFI6_9PIPI</name>
<evidence type="ECO:0000259" key="1">
    <source>
        <dbReference type="SMART" id="SM00407"/>
    </source>
</evidence>
<dbReference type="InterPro" id="IPR036179">
    <property type="entry name" value="Ig-like_dom_sf"/>
</dbReference>
<dbReference type="Proteomes" id="UP000812440">
    <property type="component" value="Chromosome 1"/>
</dbReference>
<accession>A0A8T2KFI6</accession>
<dbReference type="AlphaFoldDB" id="A0A8T2KFI6"/>
<sequence>TLTFGVGTRLSVEPGEHSSSKPTVFVLKPQKTDSPAACLVKDFYPKDVEIYMNSTQRNSGIITASPVLSQNGKYSAVHVDRLGTEDLHCQAKHQGEWVRDSYKRSEKREILPETKDEDLDKENPCDQPDSYALSFEKVNIISMTVLGMRLLCAKMLAFNLLLSVKCFIL</sequence>
<dbReference type="OrthoDB" id="9945861at2759"/>
<protein>
    <recommendedName>
        <fullName evidence="1">Immunoglobulin C1-set domain-containing protein</fullName>
    </recommendedName>
</protein>
<evidence type="ECO:0000313" key="3">
    <source>
        <dbReference type="Proteomes" id="UP000812440"/>
    </source>
</evidence>
<dbReference type="InterPro" id="IPR003597">
    <property type="entry name" value="Ig_C1-set"/>
</dbReference>
<feature type="domain" description="Immunoglobulin C1-set" evidence="1">
    <location>
        <begin position="35"/>
        <end position="99"/>
    </location>
</feature>
<dbReference type="SMART" id="SM00407">
    <property type="entry name" value="IGc1"/>
    <property type="match status" value="1"/>
</dbReference>
<organism evidence="2 3">
    <name type="scientific">Hymenochirus boettgeri</name>
    <name type="common">Congo dwarf clawed frog</name>
    <dbReference type="NCBI Taxonomy" id="247094"/>
    <lineage>
        <taxon>Eukaryota</taxon>
        <taxon>Metazoa</taxon>
        <taxon>Chordata</taxon>
        <taxon>Craniata</taxon>
        <taxon>Vertebrata</taxon>
        <taxon>Euteleostomi</taxon>
        <taxon>Amphibia</taxon>
        <taxon>Batrachia</taxon>
        <taxon>Anura</taxon>
        <taxon>Pipoidea</taxon>
        <taxon>Pipidae</taxon>
        <taxon>Pipinae</taxon>
        <taxon>Hymenochirus</taxon>
    </lineage>
</organism>
<dbReference type="Gene3D" id="2.60.40.10">
    <property type="entry name" value="Immunoglobulins"/>
    <property type="match status" value="1"/>
</dbReference>
<keyword evidence="3" id="KW-1185">Reference proteome</keyword>
<reference evidence="2" key="1">
    <citation type="thesis" date="2020" institute="ProQuest LLC" country="789 East Eisenhower Parkway, Ann Arbor, MI, USA">
        <title>Comparative Genomics and Chromosome Evolution.</title>
        <authorList>
            <person name="Mudd A.B."/>
        </authorList>
    </citation>
    <scope>NUCLEOTIDE SEQUENCE</scope>
    <source>
        <strain evidence="2">Female2</strain>
        <tissue evidence="2">Blood</tissue>
    </source>
</reference>
<dbReference type="InterPro" id="IPR013783">
    <property type="entry name" value="Ig-like_fold"/>
</dbReference>
<proteinExistence type="predicted"/>
<gene>
    <name evidence="2" type="ORF">GDO86_001637</name>
</gene>
<dbReference type="SUPFAM" id="SSF48726">
    <property type="entry name" value="Immunoglobulin"/>
    <property type="match status" value="1"/>
</dbReference>